<keyword evidence="3" id="KW-0949">S-adenosyl-L-methionine</keyword>
<protein>
    <submittedName>
        <fullName evidence="4">O-methyltransferase</fullName>
    </submittedName>
</protein>
<dbReference type="OrthoDB" id="9799672at2"/>
<dbReference type="GO" id="GO:0032259">
    <property type="term" value="P:methylation"/>
    <property type="evidence" value="ECO:0007669"/>
    <property type="project" value="UniProtKB-KW"/>
</dbReference>
<dbReference type="InterPro" id="IPR029063">
    <property type="entry name" value="SAM-dependent_MTases_sf"/>
</dbReference>
<gene>
    <name evidence="4" type="ORF">EPA93_07420</name>
</gene>
<dbReference type="KEGG" id="kbs:EPA93_07420"/>
<dbReference type="CDD" id="cd02440">
    <property type="entry name" value="AdoMet_MTases"/>
    <property type="match status" value="1"/>
</dbReference>
<sequence>MPDQANTPQHRADSAHEITEALNQLFATEDEVLRQTTQAAREAGLPAIQIAPAQGKLLQVLAAACGARKILEIGALAGYSAIWMARALPADGKFITLEIDPKHAEVVRQSLERAQLTDRAEVRVGSAQELLPQLKTEAPFDLIFIDADKAGYPGYLDWALTLSRPGSIIVADDCIRNGKALNREQARHDAGVAGIHEYNSRVAAHPRLVSTILAVELEDFIDGCAVSVVLPE</sequence>
<evidence type="ECO:0000313" key="4">
    <source>
        <dbReference type="EMBL" id="QBD75844.1"/>
    </source>
</evidence>
<dbReference type="PROSITE" id="PS51682">
    <property type="entry name" value="SAM_OMT_I"/>
    <property type="match status" value="1"/>
</dbReference>
<dbReference type="InterPro" id="IPR050362">
    <property type="entry name" value="Cation-dep_OMT"/>
</dbReference>
<organism evidence="4 5">
    <name type="scientific">Ktedonosporobacter rubrisoli</name>
    <dbReference type="NCBI Taxonomy" id="2509675"/>
    <lineage>
        <taxon>Bacteria</taxon>
        <taxon>Bacillati</taxon>
        <taxon>Chloroflexota</taxon>
        <taxon>Ktedonobacteria</taxon>
        <taxon>Ktedonobacterales</taxon>
        <taxon>Ktedonosporobacteraceae</taxon>
        <taxon>Ktedonosporobacter</taxon>
    </lineage>
</organism>
<dbReference type="InterPro" id="IPR002935">
    <property type="entry name" value="SAM_O-MeTrfase"/>
</dbReference>
<dbReference type="Proteomes" id="UP000290365">
    <property type="component" value="Chromosome"/>
</dbReference>
<dbReference type="Pfam" id="PF01596">
    <property type="entry name" value="Methyltransf_3"/>
    <property type="match status" value="1"/>
</dbReference>
<dbReference type="GO" id="GO:0008171">
    <property type="term" value="F:O-methyltransferase activity"/>
    <property type="evidence" value="ECO:0007669"/>
    <property type="project" value="InterPro"/>
</dbReference>
<reference evidence="4 5" key="1">
    <citation type="submission" date="2019-01" db="EMBL/GenBank/DDBJ databases">
        <title>Ktedonosporobacter rubrisoli SCAWS-G2.</title>
        <authorList>
            <person name="Huang Y."/>
            <person name="Yan B."/>
        </authorList>
    </citation>
    <scope>NUCLEOTIDE SEQUENCE [LARGE SCALE GENOMIC DNA]</scope>
    <source>
        <strain evidence="4 5">SCAWS-G2</strain>
    </source>
</reference>
<keyword evidence="2 4" id="KW-0808">Transferase</keyword>
<evidence type="ECO:0000256" key="2">
    <source>
        <dbReference type="ARBA" id="ARBA00022679"/>
    </source>
</evidence>
<dbReference type="EMBL" id="CP035758">
    <property type="protein sequence ID" value="QBD75844.1"/>
    <property type="molecule type" value="Genomic_DNA"/>
</dbReference>
<dbReference type="GO" id="GO:0008757">
    <property type="term" value="F:S-adenosylmethionine-dependent methyltransferase activity"/>
    <property type="evidence" value="ECO:0007669"/>
    <property type="project" value="TreeGrafter"/>
</dbReference>
<accession>A0A4P6JKZ6</accession>
<evidence type="ECO:0000256" key="3">
    <source>
        <dbReference type="ARBA" id="ARBA00022691"/>
    </source>
</evidence>
<dbReference type="SUPFAM" id="SSF53335">
    <property type="entry name" value="S-adenosyl-L-methionine-dependent methyltransferases"/>
    <property type="match status" value="1"/>
</dbReference>
<name>A0A4P6JKZ6_KTERU</name>
<dbReference type="RefSeq" id="WP_129886441.1">
    <property type="nucleotide sequence ID" value="NZ_CP035758.1"/>
</dbReference>
<evidence type="ECO:0000313" key="5">
    <source>
        <dbReference type="Proteomes" id="UP000290365"/>
    </source>
</evidence>
<dbReference type="PANTHER" id="PTHR10509:SF14">
    <property type="entry name" value="CAFFEOYL-COA O-METHYLTRANSFERASE 3-RELATED"/>
    <property type="match status" value="1"/>
</dbReference>
<evidence type="ECO:0000256" key="1">
    <source>
        <dbReference type="ARBA" id="ARBA00022603"/>
    </source>
</evidence>
<proteinExistence type="predicted"/>
<dbReference type="AlphaFoldDB" id="A0A4P6JKZ6"/>
<keyword evidence="5" id="KW-1185">Reference proteome</keyword>
<keyword evidence="1 4" id="KW-0489">Methyltransferase</keyword>
<dbReference type="Gene3D" id="3.40.50.150">
    <property type="entry name" value="Vaccinia Virus protein VP39"/>
    <property type="match status" value="1"/>
</dbReference>
<dbReference type="PANTHER" id="PTHR10509">
    <property type="entry name" value="O-METHYLTRANSFERASE-RELATED"/>
    <property type="match status" value="1"/>
</dbReference>